<dbReference type="AlphaFoldDB" id="A0A2V0P3R6"/>
<reference evidence="2 3" key="1">
    <citation type="journal article" date="2018" name="Sci. Rep.">
        <title>Raphidocelis subcapitata (=Pseudokirchneriella subcapitata) provides an insight into genome evolution and environmental adaptations in the Sphaeropleales.</title>
        <authorList>
            <person name="Suzuki S."/>
            <person name="Yamaguchi H."/>
            <person name="Nakajima N."/>
            <person name="Kawachi M."/>
        </authorList>
    </citation>
    <scope>NUCLEOTIDE SEQUENCE [LARGE SCALE GENOMIC DNA]</scope>
    <source>
        <strain evidence="2 3">NIES-35</strain>
    </source>
</reference>
<feature type="region of interest" description="Disordered" evidence="1">
    <location>
        <begin position="500"/>
        <end position="533"/>
    </location>
</feature>
<name>A0A2V0P3R6_9CHLO</name>
<sequence>MSGVGVQRSRRAALPLRHGSGRVAAIRACVTDRDFGELRTALVDVVLNAVQPGAAAALPAASSKLALGGAAPALTAATSVQVSLMPAAPAATAATVALADPAHDAGAETEAEAPATVVLEVAPRARPWRAKASGRRPEAARQLQLDLSGLVGAAVAWEEERRLVARRAAEAAAAAAAAEAAAAAAAAAAALAAAAAEAKTPAPAAAAAAAAAAAGLALGAPTPGASTWSPIEGVPELRSRPRRRQPAPPPPPAAATPPAAIAFTPVEGVPETARGFRRPQPSASARPPAPRFDAAGEPSVAAPVPAPGGEDDWSDGGGGDDGGYGDDFGDGGGEWGGAGGADGARAAAVAAARQHVSSVVQGITLASPETPIHPLQLATSGTTGRRTASRTGGRAASGPSPLHLTPAAAGEGGAAAGDGEAAGAAAAAGPSRKRKYPAQTPREGRWAKSRKSLASDGTRIAADGRRQSSRVRHKPLEYWRNEAKEMCRVHQSLPTVKRITERTPDPAWPAPHAELLKRQAARSKPRSKAAAAK</sequence>
<organism evidence="2 3">
    <name type="scientific">Raphidocelis subcapitata</name>
    <dbReference type="NCBI Taxonomy" id="307507"/>
    <lineage>
        <taxon>Eukaryota</taxon>
        <taxon>Viridiplantae</taxon>
        <taxon>Chlorophyta</taxon>
        <taxon>core chlorophytes</taxon>
        <taxon>Chlorophyceae</taxon>
        <taxon>CS clade</taxon>
        <taxon>Sphaeropleales</taxon>
        <taxon>Selenastraceae</taxon>
        <taxon>Raphidocelis</taxon>
    </lineage>
</organism>
<feature type="compositionally biased region" description="Pro residues" evidence="1">
    <location>
        <begin position="246"/>
        <end position="255"/>
    </location>
</feature>
<dbReference type="EMBL" id="BDRX01000032">
    <property type="protein sequence ID" value="GBF92490.1"/>
    <property type="molecule type" value="Genomic_DNA"/>
</dbReference>
<accession>A0A2V0P3R6</accession>
<evidence type="ECO:0000313" key="3">
    <source>
        <dbReference type="Proteomes" id="UP000247498"/>
    </source>
</evidence>
<proteinExistence type="predicted"/>
<feature type="compositionally biased region" description="Gly residues" evidence="1">
    <location>
        <begin position="330"/>
        <end position="341"/>
    </location>
</feature>
<feature type="compositionally biased region" description="Low complexity" evidence="1">
    <location>
        <begin position="417"/>
        <end position="429"/>
    </location>
</feature>
<dbReference type="OrthoDB" id="514664at2759"/>
<dbReference type="Proteomes" id="UP000247498">
    <property type="component" value="Unassembled WGS sequence"/>
</dbReference>
<feature type="compositionally biased region" description="Low complexity" evidence="1">
    <location>
        <begin position="378"/>
        <end position="398"/>
    </location>
</feature>
<comment type="caution">
    <text evidence="2">The sequence shown here is derived from an EMBL/GenBank/DDBJ whole genome shotgun (WGS) entry which is preliminary data.</text>
</comment>
<keyword evidence="3" id="KW-1185">Reference proteome</keyword>
<feature type="region of interest" description="Disordered" evidence="1">
    <location>
        <begin position="272"/>
        <end position="341"/>
    </location>
</feature>
<protein>
    <submittedName>
        <fullName evidence="2">Uncharacterized protein</fullName>
    </submittedName>
</protein>
<evidence type="ECO:0000313" key="2">
    <source>
        <dbReference type="EMBL" id="GBF92490.1"/>
    </source>
</evidence>
<gene>
    <name evidence="2" type="ORF">Rsub_04594</name>
</gene>
<dbReference type="InParanoid" id="A0A2V0P3R6"/>
<feature type="region of interest" description="Disordered" evidence="1">
    <location>
        <begin position="221"/>
        <end position="259"/>
    </location>
</feature>
<feature type="compositionally biased region" description="Low complexity" evidence="1">
    <location>
        <begin position="278"/>
        <end position="303"/>
    </location>
</feature>
<evidence type="ECO:0000256" key="1">
    <source>
        <dbReference type="SAM" id="MobiDB-lite"/>
    </source>
</evidence>
<feature type="region of interest" description="Disordered" evidence="1">
    <location>
        <begin position="371"/>
        <end position="473"/>
    </location>
</feature>